<protein>
    <submittedName>
        <fullName evidence="1">Uncharacterized protein</fullName>
    </submittedName>
</protein>
<feature type="non-terminal residue" evidence="1">
    <location>
        <position position="1"/>
    </location>
</feature>
<organism evidence="1 2">
    <name type="scientific">Vibrio harveyi</name>
    <name type="common">Beneckea harveyi</name>
    <dbReference type="NCBI Taxonomy" id="669"/>
    <lineage>
        <taxon>Bacteria</taxon>
        <taxon>Pseudomonadati</taxon>
        <taxon>Pseudomonadota</taxon>
        <taxon>Gammaproteobacteria</taxon>
        <taxon>Vibrionales</taxon>
        <taxon>Vibrionaceae</taxon>
        <taxon>Vibrio</taxon>
    </lineage>
</organism>
<comment type="caution">
    <text evidence="1">The sequence shown here is derived from an EMBL/GenBank/DDBJ whole genome shotgun (WGS) entry which is preliminary data.</text>
</comment>
<sequence>ALGGFGHCILWCNQPAPMCNTSIRYHVTWDDHVCITNILLDLT</sequence>
<name>A0A454CY37_VIBHA</name>
<evidence type="ECO:0000313" key="2">
    <source>
        <dbReference type="Proteomes" id="UP000008367"/>
    </source>
</evidence>
<dbReference type="Proteomes" id="UP000008367">
    <property type="component" value="Unassembled WGS sequence"/>
</dbReference>
<dbReference type="EMBL" id="AJSR01001251">
    <property type="protein sequence ID" value="EKM31311.1"/>
    <property type="molecule type" value="Genomic_DNA"/>
</dbReference>
<reference evidence="1 2" key="1">
    <citation type="submission" date="2012-10" db="EMBL/GenBank/DDBJ databases">
        <title>Genome sequence of Vibrio Cholerae HENC-02.</title>
        <authorList>
            <person name="Eppinger M."/>
            <person name="Hasan N.A."/>
            <person name="Sengamalay N."/>
            <person name="Hine E."/>
            <person name="Su Q."/>
            <person name="Daugherty S.C."/>
            <person name="Young S."/>
            <person name="Sadzewicz L."/>
            <person name="Tallon L."/>
            <person name="Cebula T.A."/>
            <person name="Ravel J."/>
            <person name="Colwell R.R."/>
        </authorList>
    </citation>
    <scope>NUCLEOTIDE SEQUENCE [LARGE SCALE GENOMIC DNA]</scope>
    <source>
        <strain evidence="1 2">HENC-02</strain>
    </source>
</reference>
<proteinExistence type="predicted"/>
<dbReference type="AlphaFoldDB" id="A0A454CY37"/>
<evidence type="ECO:0000313" key="1">
    <source>
        <dbReference type="EMBL" id="EKM31311.1"/>
    </source>
</evidence>
<gene>
    <name evidence="1" type="ORF">VCHENC02_3033B</name>
</gene>
<accession>A0A454CY37</accession>